<keyword evidence="2" id="KW-1185">Reference proteome</keyword>
<dbReference type="RefSeq" id="WP_156268228.1">
    <property type="nucleotide sequence ID" value="NZ_CP032551.1"/>
</dbReference>
<organism evidence="1 2">
    <name type="scientific">Pseudidiomarina andamanensis</name>
    <dbReference type="NCBI Taxonomy" id="1940690"/>
    <lineage>
        <taxon>Bacteria</taxon>
        <taxon>Pseudomonadati</taxon>
        <taxon>Pseudomonadota</taxon>
        <taxon>Gammaproteobacteria</taxon>
        <taxon>Alteromonadales</taxon>
        <taxon>Idiomarinaceae</taxon>
        <taxon>Pseudidiomarina</taxon>
    </lineage>
</organism>
<evidence type="ECO:0000313" key="1">
    <source>
        <dbReference type="EMBL" id="QGT96372.1"/>
    </source>
</evidence>
<sequence length="229" mass="25866">MRHKLILLAGLSALYFIAGCAVPIVYLNDYELEESNFEKVKNALEEKGFKVNRVSLKPPSNIHESTIITGSKATVEQNYNQIMPILASLGYSNTDITFVESGNHWYRGDNIGVYLFDDGVGEKPEREIIGEYSSDNCESMKSLILKADGNFNVAYTFGGELSGEWQIISMPYVNLWNKRTGLNFYYQIEIEEQSDFSGKVDVITLVPLDDQSQIRDCIFYKGIRKGKAI</sequence>
<gene>
    <name evidence="1" type="ORF">D3795_09485</name>
</gene>
<dbReference type="AlphaFoldDB" id="A0AA92ETF7"/>
<protein>
    <recommendedName>
        <fullName evidence="3">Lipoprotein</fullName>
    </recommendedName>
</protein>
<dbReference type="EMBL" id="CP032551">
    <property type="protein sequence ID" value="QGT96372.1"/>
    <property type="molecule type" value="Genomic_DNA"/>
</dbReference>
<evidence type="ECO:0008006" key="3">
    <source>
        <dbReference type="Google" id="ProtNLM"/>
    </source>
</evidence>
<dbReference type="KEGG" id="panm:D3795_09485"/>
<evidence type="ECO:0000313" key="2">
    <source>
        <dbReference type="Proteomes" id="UP000427820"/>
    </source>
</evidence>
<dbReference type="Proteomes" id="UP000427820">
    <property type="component" value="Chromosome"/>
</dbReference>
<name>A0AA92ETF7_9GAMM</name>
<dbReference type="PROSITE" id="PS51257">
    <property type="entry name" value="PROKAR_LIPOPROTEIN"/>
    <property type="match status" value="1"/>
</dbReference>
<accession>A0AA92ETF7</accession>
<proteinExistence type="predicted"/>
<reference evidence="1 2" key="1">
    <citation type="submission" date="2018-09" db="EMBL/GenBank/DDBJ databases">
        <title>Whole genome sequencing of Idiomarina andamanensis W-5T (LMG 29773T= JCM 31645T).</title>
        <authorList>
            <person name="Das S.K."/>
        </authorList>
    </citation>
    <scope>NUCLEOTIDE SEQUENCE [LARGE SCALE GENOMIC DNA]</scope>
    <source>
        <strain evidence="1 2">W-5T</strain>
    </source>
</reference>